<evidence type="ECO:0000256" key="1">
    <source>
        <dbReference type="ARBA" id="ARBA00006484"/>
    </source>
</evidence>
<comment type="similarity">
    <text evidence="1">Belongs to the short-chain dehydrogenases/reductases (SDR) family.</text>
</comment>
<comment type="caution">
    <text evidence="3">The sequence shown here is derived from an EMBL/GenBank/DDBJ whole genome shotgun (WGS) entry which is preliminary data.</text>
</comment>
<evidence type="ECO:0000313" key="3">
    <source>
        <dbReference type="EMBL" id="MQY31229.1"/>
    </source>
</evidence>
<gene>
    <name evidence="3" type="primary">hsdA</name>
    <name evidence="3" type="ORF">NRB56_68370</name>
</gene>
<dbReference type="PANTHER" id="PTHR24321:SF8">
    <property type="entry name" value="ESTRADIOL 17-BETA-DEHYDROGENASE 8-RELATED"/>
    <property type="match status" value="1"/>
</dbReference>
<dbReference type="Gene3D" id="3.40.50.720">
    <property type="entry name" value="NAD(P)-binding Rossmann-like Domain"/>
    <property type="match status" value="1"/>
</dbReference>
<sequence length="270" mass="27697">MGGIAITGSASGMGAALAAHLTGTGHRVIGVDLRDAEVVADLGTPDGRAHAIAEVTRLAGGSLDGFLPFAGLAAATGRPGGLLVSVNYFGAITLLEGLRPLLRAGSNPSVVLISSNSTTTQPGWPVDLAEACLAGEEEKARAIAESFGDLGAIQAYPATKAALAWYARTKSAEYIREGIRLNAVAPGLIDTPMTRAGRDDALTGEGLKGFLGATPVGRAGRPEEIADLVAFLLSERAGFFVGSVIFCDGGIDAAFRGKDWPAMWDILPRP</sequence>
<name>A0A7K0DZJ9_9NOCA</name>
<dbReference type="PANTHER" id="PTHR24321">
    <property type="entry name" value="DEHYDROGENASES, SHORT CHAIN"/>
    <property type="match status" value="1"/>
</dbReference>
<dbReference type="GO" id="GO:0140169">
    <property type="term" value="F:3-alpha-hydroxysteroid 3-dehydrogenase [NAD(P)+] activity"/>
    <property type="evidence" value="ECO:0007669"/>
    <property type="project" value="UniProtKB-EC"/>
</dbReference>
<dbReference type="InterPro" id="IPR036291">
    <property type="entry name" value="NAD(P)-bd_dom_sf"/>
</dbReference>
<dbReference type="Proteomes" id="UP000431401">
    <property type="component" value="Unassembled WGS sequence"/>
</dbReference>
<dbReference type="SUPFAM" id="SSF51735">
    <property type="entry name" value="NAD(P)-binding Rossmann-fold domains"/>
    <property type="match status" value="1"/>
</dbReference>
<accession>A0A7K0DZJ9</accession>
<dbReference type="RefSeq" id="WP_153348466.1">
    <property type="nucleotide sequence ID" value="NZ_WEGI01000017.1"/>
</dbReference>
<dbReference type="AlphaFoldDB" id="A0A7K0DZJ9"/>
<dbReference type="EMBL" id="WEGI01000017">
    <property type="protein sequence ID" value="MQY31229.1"/>
    <property type="molecule type" value="Genomic_DNA"/>
</dbReference>
<reference evidence="3 4" key="1">
    <citation type="submission" date="2019-10" db="EMBL/GenBank/DDBJ databases">
        <title>Nocardia macrotermitis sp. nov. and Nocardia aurantia sp. nov., isolated from the gut of fungus growing-termite Macrotermes natalensis.</title>
        <authorList>
            <person name="Benndorf R."/>
            <person name="Schwitalla J."/>
            <person name="Martin K."/>
            <person name="De Beer W."/>
            <person name="Kaster A.-K."/>
            <person name="Vollmers J."/>
            <person name="Poulsen M."/>
            <person name="Beemelmanns C."/>
        </authorList>
    </citation>
    <scope>NUCLEOTIDE SEQUENCE [LARGE SCALE GENOMIC DNA]</scope>
    <source>
        <strain evidence="3 4">RB56</strain>
    </source>
</reference>
<dbReference type="OrthoDB" id="3676637at2"/>
<dbReference type="EC" id="1.1.1.50" evidence="3"/>
<protein>
    <submittedName>
        <fullName evidence="3">3-alpha-hydroxysteroid dehydrogenase/carbonyl reductase</fullName>
        <ecNumber evidence="3">1.1.1.50</ecNumber>
    </submittedName>
</protein>
<organism evidence="3 4">
    <name type="scientific">Nocardia aurantia</name>
    <dbReference type="NCBI Taxonomy" id="2585199"/>
    <lineage>
        <taxon>Bacteria</taxon>
        <taxon>Bacillati</taxon>
        <taxon>Actinomycetota</taxon>
        <taxon>Actinomycetes</taxon>
        <taxon>Mycobacteriales</taxon>
        <taxon>Nocardiaceae</taxon>
        <taxon>Nocardia</taxon>
    </lineage>
</organism>
<dbReference type="Pfam" id="PF13561">
    <property type="entry name" value="adh_short_C2"/>
    <property type="match status" value="1"/>
</dbReference>
<dbReference type="PRINTS" id="PR00081">
    <property type="entry name" value="GDHRDH"/>
</dbReference>
<proteinExistence type="inferred from homology"/>
<dbReference type="InterPro" id="IPR002347">
    <property type="entry name" value="SDR_fam"/>
</dbReference>
<evidence type="ECO:0000313" key="4">
    <source>
        <dbReference type="Proteomes" id="UP000431401"/>
    </source>
</evidence>
<keyword evidence="2 3" id="KW-0560">Oxidoreductase</keyword>
<keyword evidence="4" id="KW-1185">Reference proteome</keyword>
<evidence type="ECO:0000256" key="2">
    <source>
        <dbReference type="ARBA" id="ARBA00023002"/>
    </source>
</evidence>